<organism evidence="5">
    <name type="scientific">Hydatigena taeniaeformis</name>
    <name type="common">Feline tapeworm</name>
    <name type="synonym">Taenia taeniaeformis</name>
    <dbReference type="NCBI Taxonomy" id="6205"/>
    <lineage>
        <taxon>Eukaryota</taxon>
        <taxon>Metazoa</taxon>
        <taxon>Spiralia</taxon>
        <taxon>Lophotrochozoa</taxon>
        <taxon>Platyhelminthes</taxon>
        <taxon>Cestoda</taxon>
        <taxon>Eucestoda</taxon>
        <taxon>Cyclophyllidea</taxon>
        <taxon>Taeniidae</taxon>
        <taxon>Hydatigera</taxon>
    </lineage>
</organism>
<name>A0A0R3X9B0_HYDTA</name>
<proteinExistence type="predicted"/>
<reference evidence="3 4" key="2">
    <citation type="submission" date="2018-11" db="EMBL/GenBank/DDBJ databases">
        <authorList>
            <consortium name="Pathogen Informatics"/>
        </authorList>
    </citation>
    <scope>NUCLEOTIDE SEQUENCE [LARGE SCALE GENOMIC DNA]</scope>
</reference>
<sequence length="94" mass="10386">MMSAAAVAAAIVIRCLWLVCLGRVDFAEIEAVVTVVVVVVTMCWWASLVEVDGGYAQSDWLLAWDDGVLSLTYHRCLLDVEGVVNVRSSDLRQW</sequence>
<keyword evidence="1" id="KW-0472">Membrane</keyword>
<reference evidence="5" key="1">
    <citation type="submission" date="2017-02" db="UniProtKB">
        <authorList>
            <consortium name="WormBaseParasite"/>
        </authorList>
    </citation>
    <scope>IDENTIFICATION</scope>
</reference>
<evidence type="ECO:0000256" key="2">
    <source>
        <dbReference type="SAM" id="SignalP"/>
    </source>
</evidence>
<feature type="transmembrane region" description="Helical" evidence="1">
    <location>
        <begin position="31"/>
        <end position="49"/>
    </location>
</feature>
<evidence type="ECO:0000256" key="1">
    <source>
        <dbReference type="SAM" id="Phobius"/>
    </source>
</evidence>
<keyword evidence="1" id="KW-0812">Transmembrane</keyword>
<gene>
    <name evidence="3" type="ORF">TTAC_LOCUS10120</name>
</gene>
<dbReference type="AlphaFoldDB" id="A0A0R3X9B0"/>
<protein>
    <submittedName>
        <fullName evidence="5">Secreted protein</fullName>
    </submittedName>
</protein>
<evidence type="ECO:0000313" key="5">
    <source>
        <dbReference type="WBParaSite" id="TTAC_0001013501-mRNA-1"/>
    </source>
</evidence>
<keyword evidence="2" id="KW-0732">Signal</keyword>
<dbReference type="EMBL" id="UYWX01021330">
    <property type="protein sequence ID" value="VDM35100.1"/>
    <property type="molecule type" value="Genomic_DNA"/>
</dbReference>
<accession>A0A0R3X9B0</accession>
<dbReference type="WBParaSite" id="TTAC_0001013501-mRNA-1">
    <property type="protein sequence ID" value="TTAC_0001013501-mRNA-1"/>
    <property type="gene ID" value="TTAC_0001013501"/>
</dbReference>
<keyword evidence="1" id="KW-1133">Transmembrane helix</keyword>
<feature type="chain" id="PRO_5043133239" evidence="2">
    <location>
        <begin position="23"/>
        <end position="94"/>
    </location>
</feature>
<feature type="signal peptide" evidence="2">
    <location>
        <begin position="1"/>
        <end position="22"/>
    </location>
</feature>
<dbReference type="Proteomes" id="UP000274429">
    <property type="component" value="Unassembled WGS sequence"/>
</dbReference>
<keyword evidence="4" id="KW-1185">Reference proteome</keyword>
<evidence type="ECO:0000313" key="4">
    <source>
        <dbReference type="Proteomes" id="UP000274429"/>
    </source>
</evidence>
<evidence type="ECO:0000313" key="3">
    <source>
        <dbReference type="EMBL" id="VDM35100.1"/>
    </source>
</evidence>